<keyword evidence="4" id="KW-1185">Reference proteome</keyword>
<dbReference type="STRING" id="1123062.SAMN02745775_102406"/>
<dbReference type="InterPro" id="IPR023606">
    <property type="entry name" value="CoA-Trfase_III_dom_1_sf"/>
</dbReference>
<dbReference type="PANTHER" id="PTHR48207:SF3">
    <property type="entry name" value="SUCCINATE--HYDROXYMETHYLGLUTARATE COA-TRANSFERASE"/>
    <property type="match status" value="1"/>
</dbReference>
<feature type="compositionally biased region" description="Basic residues" evidence="2">
    <location>
        <begin position="7"/>
        <end position="16"/>
    </location>
</feature>
<name>A0A1I3ZD82_9PROT</name>
<dbReference type="Proteomes" id="UP000199473">
    <property type="component" value="Unassembled WGS sequence"/>
</dbReference>
<dbReference type="EMBL" id="FOSQ01000002">
    <property type="protein sequence ID" value="SFK41955.1"/>
    <property type="molecule type" value="Genomic_DNA"/>
</dbReference>
<dbReference type="Gene3D" id="3.40.50.10540">
    <property type="entry name" value="Crotonobetainyl-coa:carnitine coa-transferase, domain 1"/>
    <property type="match status" value="1"/>
</dbReference>
<evidence type="ECO:0000256" key="1">
    <source>
        <dbReference type="ARBA" id="ARBA00022679"/>
    </source>
</evidence>
<dbReference type="SUPFAM" id="SSF89796">
    <property type="entry name" value="CoA-transferase family III (CaiB/BaiF)"/>
    <property type="match status" value="1"/>
</dbReference>
<feature type="region of interest" description="Disordered" evidence="2">
    <location>
        <begin position="1"/>
        <end position="20"/>
    </location>
</feature>
<evidence type="ECO:0000313" key="4">
    <source>
        <dbReference type="Proteomes" id="UP000199473"/>
    </source>
</evidence>
<reference evidence="3 4" key="1">
    <citation type="submission" date="2016-10" db="EMBL/GenBank/DDBJ databases">
        <authorList>
            <person name="de Groot N.N."/>
        </authorList>
    </citation>
    <scope>NUCLEOTIDE SEQUENCE [LARGE SCALE GENOMIC DNA]</scope>
    <source>
        <strain evidence="3 4">DSM 19981</strain>
    </source>
</reference>
<proteinExistence type="predicted"/>
<dbReference type="Gene3D" id="3.30.1540.10">
    <property type="entry name" value="formyl-coa transferase, domain 3"/>
    <property type="match status" value="1"/>
</dbReference>
<evidence type="ECO:0000313" key="3">
    <source>
        <dbReference type="EMBL" id="SFK41955.1"/>
    </source>
</evidence>
<organism evidence="3 4">
    <name type="scientific">Falsiroseomonas stagni DSM 19981</name>
    <dbReference type="NCBI Taxonomy" id="1123062"/>
    <lineage>
        <taxon>Bacteria</taxon>
        <taxon>Pseudomonadati</taxon>
        <taxon>Pseudomonadota</taxon>
        <taxon>Alphaproteobacteria</taxon>
        <taxon>Acetobacterales</taxon>
        <taxon>Roseomonadaceae</taxon>
        <taxon>Falsiroseomonas</taxon>
    </lineage>
</organism>
<dbReference type="InterPro" id="IPR044855">
    <property type="entry name" value="CoA-Trfase_III_dom3_sf"/>
</dbReference>
<dbReference type="GO" id="GO:0008410">
    <property type="term" value="F:CoA-transferase activity"/>
    <property type="evidence" value="ECO:0007669"/>
    <property type="project" value="TreeGrafter"/>
</dbReference>
<dbReference type="RefSeq" id="WP_245761987.1">
    <property type="nucleotide sequence ID" value="NZ_FOSQ01000002.1"/>
</dbReference>
<gene>
    <name evidence="3" type="ORF">SAMN02745775_102406</name>
</gene>
<accession>A0A1I3ZD82</accession>
<dbReference type="PANTHER" id="PTHR48207">
    <property type="entry name" value="SUCCINATE--HYDROXYMETHYLGLUTARATE COA-TRANSFERASE"/>
    <property type="match status" value="1"/>
</dbReference>
<keyword evidence="1 3" id="KW-0808">Transferase</keyword>
<dbReference type="Pfam" id="PF02515">
    <property type="entry name" value="CoA_transf_3"/>
    <property type="match status" value="1"/>
</dbReference>
<dbReference type="AlphaFoldDB" id="A0A1I3ZD82"/>
<protein>
    <submittedName>
        <fullName evidence="3">Crotonobetainyl-CoA:carnitine CoA-transferase CaiB</fullName>
    </submittedName>
</protein>
<sequence length="421" mass="45785">MGDTPLRHKPRSNKRRRDFDPAAKGALDGVRVIDLARLVAGNMLTKVLADHGAEVVKVEPPAGDSLRAWKVGGVETAWKTWCRNKRSTCMDLRNAEAIAVVKRLAATASLFVESFKPGTLEAMGLAPETLLALNPKLVIVRVSGWGQTGPYRHKGGFGTLVEGYSGFAAINGFEDREPVLPPMFMADAYAGLYGASAAMIALHHAERTGQGQVIDLSLFEPIFAVLEPQMANWRMMGTKKPRTGSRSTNTAPRNAYRTKDGGWLSLSTSTQAVFVRLMQSIGRAELVDDPRFRTNPDRLKHIEAIDGVIRDAIAAMTREEALAKFDRDGVTIGPIMDVEDIDADDYAAQREALIEVPDPEMPDGWLPMHGEVPRLSVTPGILRNAAPRLGQDNDALLVPLLGEAEVARLRASGVILHGETV</sequence>
<dbReference type="InterPro" id="IPR050483">
    <property type="entry name" value="CoA-transferase_III_domain"/>
</dbReference>
<dbReference type="InterPro" id="IPR003673">
    <property type="entry name" value="CoA-Trfase_fam_III"/>
</dbReference>
<evidence type="ECO:0000256" key="2">
    <source>
        <dbReference type="SAM" id="MobiDB-lite"/>
    </source>
</evidence>